<name>A0ABR5HTB4_STRLW</name>
<accession>A0ABR5HTB4</accession>
<gene>
    <name evidence="1" type="ORF">ACH49_24215</name>
</gene>
<dbReference type="Proteomes" id="UP000037274">
    <property type="component" value="Unassembled WGS sequence"/>
</dbReference>
<proteinExistence type="predicted"/>
<reference evidence="1 2" key="1">
    <citation type="submission" date="2015-06" db="EMBL/GenBank/DDBJ databases">
        <title>Draft genome sequence of Streptomyces leeuwenhoekii C58, which produces the novel lasso peptide, chaxapeptin.</title>
        <authorList>
            <person name="Yi Y."/>
            <person name="Hai D."/>
            <person name="Jaspars M."/>
            <person name="Sheng H."/>
            <person name="Rateb M.E."/>
            <person name="Bull A."/>
            <person name="Goodfellow M."/>
            <person name="Asenjo J.A."/>
            <person name="Ebel R."/>
        </authorList>
    </citation>
    <scope>NUCLEOTIDE SEQUENCE [LARGE SCALE GENOMIC DNA]</scope>
    <source>
        <strain evidence="1 2">C58</strain>
    </source>
</reference>
<evidence type="ECO:0000313" key="2">
    <source>
        <dbReference type="Proteomes" id="UP000037274"/>
    </source>
</evidence>
<dbReference type="EMBL" id="LFEH01000115">
    <property type="protein sequence ID" value="KMS71990.1"/>
    <property type="molecule type" value="Genomic_DNA"/>
</dbReference>
<sequence length="60" mass="6421">MLEGTLLPHHDVLATFVRVLGGDVPHLNRARRALRLVGRGGLPGGPRFPVVFALRGVEVG</sequence>
<comment type="caution">
    <text evidence="1">The sequence shown here is derived from an EMBL/GenBank/DDBJ whole genome shotgun (WGS) entry which is preliminary data.</text>
</comment>
<protein>
    <submittedName>
        <fullName evidence="1">Uncharacterized protein</fullName>
    </submittedName>
</protein>
<organism evidence="1 2">
    <name type="scientific">Streptomyces leeuwenhoekii</name>
    <dbReference type="NCBI Taxonomy" id="1437453"/>
    <lineage>
        <taxon>Bacteria</taxon>
        <taxon>Bacillati</taxon>
        <taxon>Actinomycetota</taxon>
        <taxon>Actinomycetes</taxon>
        <taxon>Kitasatosporales</taxon>
        <taxon>Streptomycetaceae</taxon>
        <taxon>Streptomyces</taxon>
    </lineage>
</organism>
<evidence type="ECO:0000313" key="1">
    <source>
        <dbReference type="EMBL" id="KMS71990.1"/>
    </source>
</evidence>
<keyword evidence="2" id="KW-1185">Reference proteome</keyword>